<accession>X0U6B6</accession>
<proteinExistence type="predicted"/>
<dbReference type="AlphaFoldDB" id="X0U6B6"/>
<protein>
    <submittedName>
        <fullName evidence="1">Uncharacterized protein</fullName>
    </submittedName>
</protein>
<sequence>MKSRRLEELLEKAQLEDVEDLTEAQVSGEAQKAFDYELLAKYLRPKVEKFFNELDQEILAIRRQGKWPKSGLDYGVLRG</sequence>
<organism evidence="1">
    <name type="scientific">marine sediment metagenome</name>
    <dbReference type="NCBI Taxonomy" id="412755"/>
    <lineage>
        <taxon>unclassified sequences</taxon>
        <taxon>metagenomes</taxon>
        <taxon>ecological metagenomes</taxon>
    </lineage>
</organism>
<reference evidence="1" key="1">
    <citation type="journal article" date="2014" name="Front. Microbiol.">
        <title>High frequency of phylogenetically diverse reductive dehalogenase-homologous genes in deep subseafloor sedimentary metagenomes.</title>
        <authorList>
            <person name="Kawai M."/>
            <person name="Futagami T."/>
            <person name="Toyoda A."/>
            <person name="Takaki Y."/>
            <person name="Nishi S."/>
            <person name="Hori S."/>
            <person name="Arai W."/>
            <person name="Tsubouchi T."/>
            <person name="Morono Y."/>
            <person name="Uchiyama I."/>
            <person name="Ito T."/>
            <person name="Fujiyama A."/>
            <person name="Inagaki F."/>
            <person name="Takami H."/>
        </authorList>
    </citation>
    <scope>NUCLEOTIDE SEQUENCE</scope>
    <source>
        <strain evidence="1">Expedition CK06-06</strain>
    </source>
</reference>
<feature type="non-terminal residue" evidence="1">
    <location>
        <position position="79"/>
    </location>
</feature>
<comment type="caution">
    <text evidence="1">The sequence shown here is derived from an EMBL/GenBank/DDBJ whole genome shotgun (WGS) entry which is preliminary data.</text>
</comment>
<dbReference type="EMBL" id="BARS01002308">
    <property type="protein sequence ID" value="GAF84025.1"/>
    <property type="molecule type" value="Genomic_DNA"/>
</dbReference>
<gene>
    <name evidence="1" type="ORF">S01H1_04363</name>
</gene>
<evidence type="ECO:0000313" key="1">
    <source>
        <dbReference type="EMBL" id="GAF84025.1"/>
    </source>
</evidence>
<name>X0U6B6_9ZZZZ</name>